<dbReference type="InterPro" id="IPR003958">
    <property type="entry name" value="CBFA_NFYB_domain"/>
</dbReference>
<reference evidence="2 3" key="1">
    <citation type="journal article" date="2018" name="Front. Plant Sci.">
        <title>Red Clover (Trifolium pratense) and Zigzag Clover (T. medium) - A Picture of Genomic Similarities and Differences.</title>
        <authorList>
            <person name="Dluhosova J."/>
            <person name="Istvanek J."/>
            <person name="Nedelnik J."/>
            <person name="Repkova J."/>
        </authorList>
    </citation>
    <scope>NUCLEOTIDE SEQUENCE [LARGE SCALE GENOMIC DNA]</scope>
    <source>
        <strain evidence="3">cv. 10/8</strain>
        <tissue evidence="2">Leaf</tissue>
    </source>
</reference>
<dbReference type="AlphaFoldDB" id="A0A392UKW2"/>
<comment type="caution">
    <text evidence="2">The sequence shown here is derived from an EMBL/GenBank/DDBJ whole genome shotgun (WGS) entry which is preliminary data.</text>
</comment>
<dbReference type="Pfam" id="PF00808">
    <property type="entry name" value="CBFD_NFYB_HMF"/>
    <property type="match status" value="1"/>
</dbReference>
<evidence type="ECO:0000313" key="3">
    <source>
        <dbReference type="Proteomes" id="UP000265520"/>
    </source>
</evidence>
<dbReference type="Proteomes" id="UP000265520">
    <property type="component" value="Unassembled WGS sequence"/>
</dbReference>
<dbReference type="GO" id="GO:0046982">
    <property type="term" value="F:protein heterodimerization activity"/>
    <property type="evidence" value="ECO:0007669"/>
    <property type="project" value="InterPro"/>
</dbReference>
<feature type="domain" description="Transcription factor CBF/NF-Y/archaeal histone" evidence="1">
    <location>
        <begin position="7"/>
        <end position="35"/>
    </location>
</feature>
<dbReference type="EMBL" id="LXQA010837384">
    <property type="protein sequence ID" value="MCI73387.1"/>
    <property type="molecule type" value="Genomic_DNA"/>
</dbReference>
<protein>
    <recommendedName>
        <fullName evidence="1">Transcription factor CBF/NF-Y/archaeal histone domain-containing protein</fullName>
    </recommendedName>
</protein>
<dbReference type="Gene3D" id="1.10.20.10">
    <property type="entry name" value="Histone, subunit A"/>
    <property type="match status" value="1"/>
</dbReference>
<dbReference type="InterPro" id="IPR009072">
    <property type="entry name" value="Histone-fold"/>
</dbReference>
<name>A0A392UKW2_9FABA</name>
<keyword evidence="3" id="KW-1185">Reference proteome</keyword>
<sequence length="37" mass="4190">MDLKTNRIPLLRIKKIMKVEEGVNNIAVEAPAIMNII</sequence>
<organism evidence="2 3">
    <name type="scientific">Trifolium medium</name>
    <dbReference type="NCBI Taxonomy" id="97028"/>
    <lineage>
        <taxon>Eukaryota</taxon>
        <taxon>Viridiplantae</taxon>
        <taxon>Streptophyta</taxon>
        <taxon>Embryophyta</taxon>
        <taxon>Tracheophyta</taxon>
        <taxon>Spermatophyta</taxon>
        <taxon>Magnoliopsida</taxon>
        <taxon>eudicotyledons</taxon>
        <taxon>Gunneridae</taxon>
        <taxon>Pentapetalae</taxon>
        <taxon>rosids</taxon>
        <taxon>fabids</taxon>
        <taxon>Fabales</taxon>
        <taxon>Fabaceae</taxon>
        <taxon>Papilionoideae</taxon>
        <taxon>50 kb inversion clade</taxon>
        <taxon>NPAAA clade</taxon>
        <taxon>Hologalegina</taxon>
        <taxon>IRL clade</taxon>
        <taxon>Trifolieae</taxon>
        <taxon>Trifolium</taxon>
    </lineage>
</organism>
<proteinExistence type="predicted"/>
<evidence type="ECO:0000259" key="1">
    <source>
        <dbReference type="Pfam" id="PF00808"/>
    </source>
</evidence>
<evidence type="ECO:0000313" key="2">
    <source>
        <dbReference type="EMBL" id="MCI73387.1"/>
    </source>
</evidence>
<accession>A0A392UKW2</accession>
<feature type="non-terminal residue" evidence="2">
    <location>
        <position position="37"/>
    </location>
</feature>